<sequence>MMCILSILYCTSLSRPASNREIKKNKQNEKYKLAPPPKSSSTAAAPLHSPLDTSGAGRGRL</sequence>
<protein>
    <submittedName>
        <fullName evidence="2">Uncharacterized protein</fullName>
    </submittedName>
</protein>
<dbReference type="AlphaFoldDB" id="A0A0E9W209"/>
<name>A0A0E9W209_ANGAN</name>
<accession>A0A0E9W209</accession>
<feature type="compositionally biased region" description="Basic and acidic residues" evidence="1">
    <location>
        <begin position="18"/>
        <end position="32"/>
    </location>
</feature>
<evidence type="ECO:0000313" key="2">
    <source>
        <dbReference type="EMBL" id="JAH84341.1"/>
    </source>
</evidence>
<organism evidence="2">
    <name type="scientific">Anguilla anguilla</name>
    <name type="common">European freshwater eel</name>
    <name type="synonym">Muraena anguilla</name>
    <dbReference type="NCBI Taxonomy" id="7936"/>
    <lineage>
        <taxon>Eukaryota</taxon>
        <taxon>Metazoa</taxon>
        <taxon>Chordata</taxon>
        <taxon>Craniata</taxon>
        <taxon>Vertebrata</taxon>
        <taxon>Euteleostomi</taxon>
        <taxon>Actinopterygii</taxon>
        <taxon>Neopterygii</taxon>
        <taxon>Teleostei</taxon>
        <taxon>Anguilliformes</taxon>
        <taxon>Anguillidae</taxon>
        <taxon>Anguilla</taxon>
    </lineage>
</organism>
<dbReference type="EMBL" id="GBXM01024236">
    <property type="protein sequence ID" value="JAH84341.1"/>
    <property type="molecule type" value="Transcribed_RNA"/>
</dbReference>
<proteinExistence type="predicted"/>
<feature type="region of interest" description="Disordered" evidence="1">
    <location>
        <begin position="18"/>
        <end position="61"/>
    </location>
</feature>
<reference evidence="2" key="2">
    <citation type="journal article" date="2015" name="Fish Shellfish Immunol.">
        <title>Early steps in the European eel (Anguilla anguilla)-Vibrio vulnificus interaction in the gills: Role of the RtxA13 toxin.</title>
        <authorList>
            <person name="Callol A."/>
            <person name="Pajuelo D."/>
            <person name="Ebbesson L."/>
            <person name="Teles M."/>
            <person name="MacKenzie S."/>
            <person name="Amaro C."/>
        </authorList>
    </citation>
    <scope>NUCLEOTIDE SEQUENCE</scope>
</reference>
<reference evidence="2" key="1">
    <citation type="submission" date="2014-11" db="EMBL/GenBank/DDBJ databases">
        <authorList>
            <person name="Amaro Gonzalez C."/>
        </authorList>
    </citation>
    <scope>NUCLEOTIDE SEQUENCE</scope>
</reference>
<evidence type="ECO:0000256" key="1">
    <source>
        <dbReference type="SAM" id="MobiDB-lite"/>
    </source>
</evidence>